<evidence type="ECO:0000313" key="8">
    <source>
        <dbReference type="EMBL" id="CAE0193441.1"/>
    </source>
</evidence>
<name>A0A7S3CEI0_9CHLO</name>
<dbReference type="PANTHER" id="PTHR11604:SF0">
    <property type="entry name" value="PROFILIN"/>
    <property type="match status" value="1"/>
</dbReference>
<dbReference type="InterPro" id="IPR005455">
    <property type="entry name" value="PFN_euk"/>
</dbReference>
<evidence type="ECO:0000256" key="2">
    <source>
        <dbReference type="ARBA" id="ARBA00010058"/>
    </source>
</evidence>
<comment type="function">
    <text evidence="6">Binds to actin and affects the structure of the cytoskeleton. At high concentrations, profilin prevents the polymerization of actin, whereas it enhances it at low concentrations.</text>
</comment>
<dbReference type="Proteomes" id="UP001472866">
    <property type="component" value="Chromosome 08"/>
</dbReference>
<dbReference type="InterPro" id="IPR036140">
    <property type="entry name" value="PFN_sf"/>
</dbReference>
<reference evidence="9 10" key="2">
    <citation type="submission" date="2024-03" db="EMBL/GenBank/DDBJ databases">
        <title>Complete genome sequence of the green alga Chloropicon roscoffensis RCC1871.</title>
        <authorList>
            <person name="Lemieux C."/>
            <person name="Pombert J.-F."/>
            <person name="Otis C."/>
            <person name="Turmel M."/>
        </authorList>
    </citation>
    <scope>NUCLEOTIDE SEQUENCE [LARGE SCALE GENOMIC DNA]</scope>
    <source>
        <strain evidence="9 10">RCC1871</strain>
    </source>
</reference>
<gene>
    <name evidence="8" type="ORF">CROS1456_LOCUS6531</name>
    <name evidence="9" type="ORF">HKI87_08g54630</name>
</gene>
<evidence type="ECO:0000256" key="6">
    <source>
        <dbReference type="RuleBase" id="RU003908"/>
    </source>
</evidence>
<dbReference type="GO" id="GO:0003785">
    <property type="term" value="F:actin monomer binding"/>
    <property type="evidence" value="ECO:0007669"/>
    <property type="project" value="TreeGrafter"/>
</dbReference>
<dbReference type="InterPro" id="IPR027310">
    <property type="entry name" value="Profilin_CS"/>
</dbReference>
<evidence type="ECO:0000256" key="4">
    <source>
        <dbReference type="ARBA" id="ARBA00023203"/>
    </source>
</evidence>
<dbReference type="Pfam" id="PF00235">
    <property type="entry name" value="Profilin"/>
    <property type="match status" value="1"/>
</dbReference>
<comment type="subcellular location">
    <subcellularLocation>
        <location evidence="1">Cytoplasm</location>
        <location evidence="1">Cytoskeleton</location>
    </subcellularLocation>
</comment>
<dbReference type="PRINTS" id="PR01640">
    <property type="entry name" value="PROFILINPLNT"/>
</dbReference>
<comment type="similarity">
    <text evidence="2 7">Belongs to the profilin family.</text>
</comment>
<evidence type="ECO:0000313" key="10">
    <source>
        <dbReference type="Proteomes" id="UP001472866"/>
    </source>
</evidence>
<protein>
    <recommendedName>
        <fullName evidence="7">Profilin</fullName>
    </recommendedName>
</protein>
<keyword evidence="4 7" id="KW-0009">Actin-binding</keyword>
<keyword evidence="10" id="KW-1185">Reference proteome</keyword>
<dbReference type="Gene3D" id="3.30.450.30">
    <property type="entry name" value="Dynein light chain 2a, cytoplasmic"/>
    <property type="match status" value="1"/>
</dbReference>
<dbReference type="SUPFAM" id="SSF55770">
    <property type="entry name" value="Profilin (actin-binding protein)"/>
    <property type="match status" value="1"/>
</dbReference>
<dbReference type="PROSITE" id="PS00414">
    <property type="entry name" value="PROFILIN"/>
    <property type="match status" value="1"/>
</dbReference>
<keyword evidence="3" id="KW-0963">Cytoplasm</keyword>
<dbReference type="GO" id="GO:0005938">
    <property type="term" value="C:cell cortex"/>
    <property type="evidence" value="ECO:0007669"/>
    <property type="project" value="TreeGrafter"/>
</dbReference>
<dbReference type="EMBL" id="CP151508">
    <property type="protein sequence ID" value="WZN63910.1"/>
    <property type="molecule type" value="Genomic_DNA"/>
</dbReference>
<dbReference type="InterPro" id="IPR048278">
    <property type="entry name" value="PFN"/>
</dbReference>
<dbReference type="AlphaFoldDB" id="A0A7S3CEI0"/>
<evidence type="ECO:0000256" key="1">
    <source>
        <dbReference type="ARBA" id="ARBA00004245"/>
    </source>
</evidence>
<proteinExistence type="inferred from homology"/>
<comment type="subunit">
    <text evidence="6">Occurs in many kinds of cells as a complex with monomeric actin in a 1:1 ratio.</text>
</comment>
<evidence type="ECO:0000256" key="5">
    <source>
        <dbReference type="ARBA" id="ARBA00023212"/>
    </source>
</evidence>
<sequence length="132" mass="13605">MSWQSYVDDHLMVELPGGGKLSSAAIYGQDGGCWAQSAGFPTLDADQAKVFVSGFSEPGSVAAGGIKIGDRKFISIGGIPGECLRGRKGAAGCCVKKTNTAMVIGIYDEGVQGGDCNVIVENLGDYLIGQNI</sequence>
<evidence type="ECO:0000256" key="7">
    <source>
        <dbReference type="RuleBase" id="RU003909"/>
    </source>
</evidence>
<accession>A0A7S3CEI0</accession>
<dbReference type="PRINTS" id="PR00392">
    <property type="entry name" value="PROFILIN"/>
</dbReference>
<dbReference type="FunFam" id="3.30.450.30:FF:000001">
    <property type="entry name" value="Profilin"/>
    <property type="match status" value="1"/>
</dbReference>
<dbReference type="CDD" id="cd00148">
    <property type="entry name" value="PROF"/>
    <property type="match status" value="1"/>
</dbReference>
<evidence type="ECO:0000256" key="3">
    <source>
        <dbReference type="ARBA" id="ARBA00022490"/>
    </source>
</evidence>
<organism evidence="8">
    <name type="scientific">Chloropicon roscoffensis</name>
    <dbReference type="NCBI Taxonomy" id="1461544"/>
    <lineage>
        <taxon>Eukaryota</taxon>
        <taxon>Viridiplantae</taxon>
        <taxon>Chlorophyta</taxon>
        <taxon>Chloropicophyceae</taxon>
        <taxon>Chloropicales</taxon>
        <taxon>Chloropicaceae</taxon>
        <taxon>Chloropicon</taxon>
    </lineage>
</organism>
<dbReference type="PANTHER" id="PTHR11604">
    <property type="entry name" value="PROFILIN"/>
    <property type="match status" value="1"/>
</dbReference>
<evidence type="ECO:0000313" key="9">
    <source>
        <dbReference type="EMBL" id="WZN63910.1"/>
    </source>
</evidence>
<dbReference type="EMBL" id="HBHZ01008438">
    <property type="protein sequence ID" value="CAE0193441.1"/>
    <property type="molecule type" value="Transcribed_RNA"/>
</dbReference>
<keyword evidence="5 6" id="KW-0206">Cytoskeleton</keyword>
<reference evidence="8" key="1">
    <citation type="submission" date="2021-01" db="EMBL/GenBank/DDBJ databases">
        <authorList>
            <person name="Corre E."/>
            <person name="Pelletier E."/>
            <person name="Niang G."/>
            <person name="Scheremetjew M."/>
            <person name="Finn R."/>
            <person name="Kale V."/>
            <person name="Holt S."/>
            <person name="Cochrane G."/>
            <person name="Meng A."/>
            <person name="Brown T."/>
            <person name="Cohen L."/>
        </authorList>
    </citation>
    <scope>NUCLEOTIDE SEQUENCE</scope>
    <source>
        <strain evidence="8">RCC1871</strain>
    </source>
</reference>
<dbReference type="SMART" id="SM00392">
    <property type="entry name" value="PROF"/>
    <property type="match status" value="1"/>
</dbReference>
<dbReference type="GO" id="GO:0005856">
    <property type="term" value="C:cytoskeleton"/>
    <property type="evidence" value="ECO:0007669"/>
    <property type="project" value="UniProtKB-SubCell"/>
</dbReference>